<evidence type="ECO:0000313" key="2">
    <source>
        <dbReference type="EMBL" id="QGR20297.1"/>
    </source>
</evidence>
<dbReference type="EMBL" id="CP045483">
    <property type="protein sequence ID" value="QGR20297.1"/>
    <property type="molecule type" value="Genomic_DNA"/>
</dbReference>
<gene>
    <name evidence="2" type="ORF">D1868_10060</name>
</gene>
<dbReference type="KEGG" id="sazo:D1868_10060"/>
<feature type="region of interest" description="Disordered" evidence="1">
    <location>
        <begin position="67"/>
        <end position="88"/>
    </location>
</feature>
<dbReference type="AlphaFoldDB" id="A0A650CS32"/>
<dbReference type="Proteomes" id="UP000423396">
    <property type="component" value="Chromosome"/>
</dbReference>
<evidence type="ECO:0000313" key="3">
    <source>
        <dbReference type="Proteomes" id="UP000423396"/>
    </source>
</evidence>
<dbReference type="GeneID" id="42799417"/>
<evidence type="ECO:0000256" key="1">
    <source>
        <dbReference type="SAM" id="MobiDB-lite"/>
    </source>
</evidence>
<name>A0A650CS32_9CREN</name>
<reference evidence="2 3" key="1">
    <citation type="submission" date="2019-10" db="EMBL/GenBank/DDBJ databases">
        <title>Genome Sequences from Six Type Strain Members of the Archaeal Family Sulfolobaceae: Acidianus ambivalens, Acidianus infernus, Metallosphaera prunae, Stygiolobus azoricus, Sulfolobus metallicus, and Sulfurisphaera ohwakuensis.</title>
        <authorList>
            <person name="Counts J.A."/>
            <person name="Kelly R.M."/>
        </authorList>
    </citation>
    <scope>NUCLEOTIDE SEQUENCE [LARGE SCALE GENOMIC DNA]</scope>
    <source>
        <strain evidence="2 3">FC6</strain>
    </source>
</reference>
<accession>A0A650CS32</accession>
<proteinExistence type="predicted"/>
<keyword evidence="3" id="KW-1185">Reference proteome</keyword>
<organism evidence="2 3">
    <name type="scientific">Stygiolobus azoricus</name>
    <dbReference type="NCBI Taxonomy" id="41675"/>
    <lineage>
        <taxon>Archaea</taxon>
        <taxon>Thermoproteota</taxon>
        <taxon>Thermoprotei</taxon>
        <taxon>Sulfolobales</taxon>
        <taxon>Sulfolobaceae</taxon>
        <taxon>Stygiolobus</taxon>
    </lineage>
</organism>
<protein>
    <submittedName>
        <fullName evidence="2">Uncharacterized protein</fullName>
    </submittedName>
</protein>
<sequence>MPHIYRHQIDKDISLTFQPKGANPTLALNLGGMFLHIPVKGKKRPYLSYASSSVMLEQGFNLEHHHFLTRSRENEEEEESEINEEKSE</sequence>
<dbReference type="RefSeq" id="WP_156007747.1">
    <property type="nucleotide sequence ID" value="NZ_CP045483.1"/>
</dbReference>